<keyword evidence="6" id="KW-1185">Reference proteome</keyword>
<dbReference type="GO" id="GO:0004423">
    <property type="term" value="F:iduronate-2-sulfatase activity"/>
    <property type="evidence" value="ECO:0007669"/>
    <property type="project" value="TreeGrafter"/>
</dbReference>
<keyword evidence="3" id="KW-0378">Hydrolase</keyword>
<sequence>MKPNIVMFIADQMRSDSLAHLGNPASLTPNLDTIVKEELGVSFKNAYCQNPVCSPSRISFLTGLYPHTLGHRTISYLQNDFEPNILKEMKENGYEVIWIGRNDVLDSRKDKSEYCDLYISGINGDMQKMKEQFINDETQNFIKEKRKGDNFYSFYYGEVPKNFGMLKMDEVWVKSLIDYLKNRNSPKPFFVYCTIGLPHPPYGIPEPYFSKIDRKKLPKRRPNINLIKNKSSMLYGIFERQNLKKWSEEKWDELRAVYLGMVNKFDEYYGDIVKVLKEKKLFEDTNIFVFSDHGDYTGDYGIAEKVQNSFENPVVNVPLLFKPSKNIKIKSSIIEKPVELIDIPATLADIAGFQLSYTQFGHSLIKRLNHEIEFNDVVFSEGGRIHGETYAMEKGHGPDSEYWPRLETQCQEGPEHTKAIMCRKDNLKYIYRLYELDELYDLNSDPHEIFNLIKNENYKEQIAWFKLRILDWMVETGDFVPSRKDKR</sequence>
<dbReference type="InterPro" id="IPR024607">
    <property type="entry name" value="Sulfatase_CS"/>
</dbReference>
<name>A0A2K8P1F6_9MOLU</name>
<dbReference type="AlphaFoldDB" id="A0A2K8P1F6"/>
<dbReference type="Gene3D" id="3.40.720.10">
    <property type="entry name" value="Alkaline Phosphatase, subunit A"/>
    <property type="match status" value="1"/>
</dbReference>
<evidence type="ECO:0000256" key="1">
    <source>
        <dbReference type="ARBA" id="ARBA00008779"/>
    </source>
</evidence>
<evidence type="ECO:0000313" key="5">
    <source>
        <dbReference type="EMBL" id="ATZ18733.1"/>
    </source>
</evidence>
<dbReference type="PROSITE" id="PS00523">
    <property type="entry name" value="SULFATASE_1"/>
    <property type="match status" value="1"/>
</dbReference>
<dbReference type="EMBL" id="CP024965">
    <property type="protein sequence ID" value="ATZ18733.1"/>
    <property type="molecule type" value="Genomic_DNA"/>
</dbReference>
<dbReference type="PANTHER" id="PTHR45953:SF1">
    <property type="entry name" value="IDURONATE 2-SULFATASE"/>
    <property type="match status" value="1"/>
</dbReference>
<dbReference type="SUPFAM" id="SSF53649">
    <property type="entry name" value="Alkaline phosphatase-like"/>
    <property type="match status" value="1"/>
</dbReference>
<evidence type="ECO:0000256" key="3">
    <source>
        <dbReference type="ARBA" id="ARBA00022801"/>
    </source>
</evidence>
<dbReference type="GO" id="GO:0046872">
    <property type="term" value="F:metal ion binding"/>
    <property type="evidence" value="ECO:0007669"/>
    <property type="project" value="UniProtKB-KW"/>
</dbReference>
<evidence type="ECO:0000313" key="6">
    <source>
        <dbReference type="Proteomes" id="UP000232230"/>
    </source>
</evidence>
<protein>
    <submittedName>
        <fullName evidence="5">Arylsulfatase</fullName>
    </submittedName>
</protein>
<dbReference type="CDD" id="cd16150">
    <property type="entry name" value="sulfatase_like"/>
    <property type="match status" value="1"/>
</dbReference>
<feature type="domain" description="Sulfatase N-terminal" evidence="4">
    <location>
        <begin position="3"/>
        <end position="352"/>
    </location>
</feature>
<reference evidence="5 6" key="1">
    <citation type="submission" date="2017-11" db="EMBL/GenBank/DDBJ databases">
        <title>Genome sequence of Entomoplasma somnilux PYAN-1 (ATCC 49194).</title>
        <authorList>
            <person name="Lo W.-S."/>
            <person name="Gasparich G.E."/>
            <person name="Kuo C.-H."/>
        </authorList>
    </citation>
    <scope>NUCLEOTIDE SEQUENCE [LARGE SCALE GENOMIC DNA]</scope>
    <source>
        <strain evidence="5 6">PYAN-1</strain>
    </source>
</reference>
<comment type="similarity">
    <text evidence="1">Belongs to the sulfatase family.</text>
</comment>
<dbReference type="InterPro" id="IPR000917">
    <property type="entry name" value="Sulfatase_N"/>
</dbReference>
<dbReference type="InterPro" id="IPR017850">
    <property type="entry name" value="Alkaline_phosphatase_core_sf"/>
</dbReference>
<dbReference type="RefSeq" id="WP_024863256.1">
    <property type="nucleotide sequence ID" value="NZ_CP024965.1"/>
</dbReference>
<dbReference type="Pfam" id="PF00884">
    <property type="entry name" value="Sulfatase"/>
    <property type="match status" value="1"/>
</dbReference>
<dbReference type="KEGG" id="esx:ESOMN_v1c03510"/>
<dbReference type="GO" id="GO:0005737">
    <property type="term" value="C:cytoplasm"/>
    <property type="evidence" value="ECO:0007669"/>
    <property type="project" value="TreeGrafter"/>
</dbReference>
<proteinExistence type="inferred from homology"/>
<evidence type="ECO:0000259" key="4">
    <source>
        <dbReference type="Pfam" id="PF00884"/>
    </source>
</evidence>
<organism evidence="5 6">
    <name type="scientific">Williamsoniiplasma somnilux</name>
    <dbReference type="NCBI Taxonomy" id="215578"/>
    <lineage>
        <taxon>Bacteria</taxon>
        <taxon>Bacillati</taxon>
        <taxon>Mycoplasmatota</taxon>
        <taxon>Mollicutes</taxon>
        <taxon>Entomoplasmatales</taxon>
        <taxon>Williamsoniiplasma</taxon>
    </lineage>
</organism>
<dbReference type="Proteomes" id="UP000232230">
    <property type="component" value="Chromosome"/>
</dbReference>
<gene>
    <name evidence="5" type="ORF">ESOMN_v1c03510</name>
</gene>
<keyword evidence="2" id="KW-0479">Metal-binding</keyword>
<accession>A0A2K8P1F6</accession>
<evidence type="ECO:0000256" key="2">
    <source>
        <dbReference type="ARBA" id="ARBA00022723"/>
    </source>
</evidence>
<dbReference type="PANTHER" id="PTHR45953">
    <property type="entry name" value="IDURONATE 2-SULFATASE"/>
    <property type="match status" value="1"/>
</dbReference>